<dbReference type="InterPro" id="IPR042098">
    <property type="entry name" value="TauD-like_sf"/>
</dbReference>
<dbReference type="InterPro" id="IPR050411">
    <property type="entry name" value="AlphaKG_dependent_hydroxylases"/>
</dbReference>
<feature type="region of interest" description="Disordered" evidence="3">
    <location>
        <begin position="1"/>
        <end position="21"/>
    </location>
</feature>
<evidence type="ECO:0000256" key="2">
    <source>
        <dbReference type="ARBA" id="ARBA00023194"/>
    </source>
</evidence>
<dbReference type="OrthoDB" id="272271at2759"/>
<feature type="domain" description="TauD/TfdA-like" evidence="4">
    <location>
        <begin position="80"/>
        <end position="340"/>
    </location>
</feature>
<dbReference type="EMBL" id="MCGT01000014">
    <property type="protein sequence ID" value="ORX54089.1"/>
    <property type="molecule type" value="Genomic_DNA"/>
</dbReference>
<dbReference type="Proteomes" id="UP000242146">
    <property type="component" value="Unassembled WGS sequence"/>
</dbReference>
<sequence>MAASTLPATQLPQANGSWRGFSTTKPNVIQADFPDRLQGPAVWDGKDLENRPEEWIYHVTAEDIQDIDRALQHFNALQVPLVEITQENFPLTSFAKVIEEQKETLFKGRGFGLIRGFPAQQYERQDQAAIFMGIGAYIGSRKPQNLKGHVLGHVKDISIGSATKSVYNADDPTTRIYATRKAQPFHVDGTDVVGLFCLTKGYEGGLSSLVSSHTIYNKLQEQRPDIIQLLKSQWLWDRKGEHGPDEAPYMAAAPMVYHNNHLFTFWGPHFFETMTRFKDVSIEPEKFEAMKYIQDLCEKEALNMELQVGDIQLVQNYQILHARTAYTDRPGQARHLLRLWLMAKSSESNGWVHPFQDDQFDYEFTGLTSVPLEAE</sequence>
<keyword evidence="2" id="KW-0045">Antibiotic biosynthesis</keyword>
<dbReference type="GO" id="GO:0016491">
    <property type="term" value="F:oxidoreductase activity"/>
    <property type="evidence" value="ECO:0007669"/>
    <property type="project" value="UniProtKB-KW"/>
</dbReference>
<dbReference type="InterPro" id="IPR003819">
    <property type="entry name" value="TauD/TfdA-like"/>
</dbReference>
<name>A0A1X2GIZ8_9FUNG</name>
<evidence type="ECO:0000256" key="1">
    <source>
        <dbReference type="ARBA" id="ARBA00023002"/>
    </source>
</evidence>
<evidence type="ECO:0000313" key="5">
    <source>
        <dbReference type="EMBL" id="ORX54089.1"/>
    </source>
</evidence>
<organism evidence="5 6">
    <name type="scientific">Hesseltinella vesiculosa</name>
    <dbReference type="NCBI Taxonomy" id="101127"/>
    <lineage>
        <taxon>Eukaryota</taxon>
        <taxon>Fungi</taxon>
        <taxon>Fungi incertae sedis</taxon>
        <taxon>Mucoromycota</taxon>
        <taxon>Mucoromycotina</taxon>
        <taxon>Mucoromycetes</taxon>
        <taxon>Mucorales</taxon>
        <taxon>Cunninghamellaceae</taxon>
        <taxon>Hesseltinella</taxon>
    </lineage>
</organism>
<accession>A0A1X2GIZ8</accession>
<keyword evidence="6" id="KW-1185">Reference proteome</keyword>
<dbReference type="STRING" id="101127.A0A1X2GIZ8"/>
<dbReference type="AlphaFoldDB" id="A0A1X2GIZ8"/>
<evidence type="ECO:0000313" key="6">
    <source>
        <dbReference type="Proteomes" id="UP000242146"/>
    </source>
</evidence>
<gene>
    <name evidence="5" type="ORF">DM01DRAFT_1407597</name>
</gene>
<reference evidence="5 6" key="1">
    <citation type="submission" date="2016-07" db="EMBL/GenBank/DDBJ databases">
        <title>Pervasive Adenine N6-methylation of Active Genes in Fungi.</title>
        <authorList>
            <consortium name="DOE Joint Genome Institute"/>
            <person name="Mondo S.J."/>
            <person name="Dannebaum R.O."/>
            <person name="Kuo R.C."/>
            <person name="Labutti K."/>
            <person name="Haridas S."/>
            <person name="Kuo A."/>
            <person name="Salamov A."/>
            <person name="Ahrendt S.R."/>
            <person name="Lipzen A."/>
            <person name="Sullivan W."/>
            <person name="Andreopoulos W.B."/>
            <person name="Clum A."/>
            <person name="Lindquist E."/>
            <person name="Daum C."/>
            <person name="Ramamoorthy G.K."/>
            <person name="Gryganskyi A."/>
            <person name="Culley D."/>
            <person name="Magnuson J.K."/>
            <person name="James T.Y."/>
            <person name="O'Malley M.A."/>
            <person name="Stajich J.E."/>
            <person name="Spatafora J.W."/>
            <person name="Visel A."/>
            <person name="Grigoriev I.V."/>
        </authorList>
    </citation>
    <scope>NUCLEOTIDE SEQUENCE [LARGE SCALE GENOMIC DNA]</scope>
    <source>
        <strain evidence="5 6">NRRL 3301</strain>
    </source>
</reference>
<dbReference type="PANTHER" id="PTHR10696">
    <property type="entry name" value="GAMMA-BUTYROBETAINE HYDROXYLASE-RELATED"/>
    <property type="match status" value="1"/>
</dbReference>
<protein>
    <submittedName>
        <fullName evidence="5">Clavaminate synthase-like protein</fullName>
    </submittedName>
</protein>
<dbReference type="PANTHER" id="PTHR10696:SF56">
    <property type="entry name" value="TAUD_TFDA-LIKE DOMAIN-CONTAINING PROTEIN"/>
    <property type="match status" value="1"/>
</dbReference>
<keyword evidence="1" id="KW-0560">Oxidoreductase</keyword>
<dbReference type="Pfam" id="PF02668">
    <property type="entry name" value="TauD"/>
    <property type="match status" value="1"/>
</dbReference>
<dbReference type="SUPFAM" id="SSF51197">
    <property type="entry name" value="Clavaminate synthase-like"/>
    <property type="match status" value="1"/>
</dbReference>
<evidence type="ECO:0000259" key="4">
    <source>
        <dbReference type="Pfam" id="PF02668"/>
    </source>
</evidence>
<comment type="caution">
    <text evidence="5">The sequence shown here is derived from an EMBL/GenBank/DDBJ whole genome shotgun (WGS) entry which is preliminary data.</text>
</comment>
<proteinExistence type="predicted"/>
<dbReference type="Gene3D" id="3.60.130.10">
    <property type="entry name" value="Clavaminate synthase-like"/>
    <property type="match status" value="1"/>
</dbReference>
<dbReference type="GO" id="GO:0017000">
    <property type="term" value="P:antibiotic biosynthetic process"/>
    <property type="evidence" value="ECO:0007669"/>
    <property type="project" value="UniProtKB-KW"/>
</dbReference>
<evidence type="ECO:0000256" key="3">
    <source>
        <dbReference type="SAM" id="MobiDB-lite"/>
    </source>
</evidence>